<reference evidence="1 2" key="1">
    <citation type="submission" date="2023-01" db="EMBL/GenBank/DDBJ databases">
        <authorList>
            <person name="Kreplak J."/>
        </authorList>
    </citation>
    <scope>NUCLEOTIDE SEQUENCE [LARGE SCALE GENOMIC DNA]</scope>
</reference>
<evidence type="ECO:0008006" key="3">
    <source>
        <dbReference type="Google" id="ProtNLM"/>
    </source>
</evidence>
<dbReference type="AlphaFoldDB" id="A0AAV0Z826"/>
<keyword evidence="2" id="KW-1185">Reference proteome</keyword>
<name>A0AAV0Z826_VICFA</name>
<dbReference type="SUPFAM" id="SSF54928">
    <property type="entry name" value="RNA-binding domain, RBD"/>
    <property type="match status" value="1"/>
</dbReference>
<gene>
    <name evidence="1" type="ORF">VFH_I118520</name>
</gene>
<sequence>MHLFSPHFFSVRSFQTIVAENNRTGFIVEDGFFSTEAENPPQGSIPTSPPFLQTNNSGLTYGRLLGVHKHALKTDIINFLEGSNLTMEDVKMEYTRSFNPISMMLQFPTYSAYDNAIRVILRKGRLYKLDRIDRSQWDIVTPYDGRTILIQGLPRNALYADLEQIMSDFEYDSSSINMFLRAGEGTEPIKMATVRFHSRTQAANAFITKNGTYCLNNRISIHVLQ</sequence>
<evidence type="ECO:0000313" key="1">
    <source>
        <dbReference type="EMBL" id="CAI8593986.1"/>
    </source>
</evidence>
<accession>A0AAV0Z826</accession>
<dbReference type="Gene3D" id="3.30.70.330">
    <property type="match status" value="1"/>
</dbReference>
<dbReference type="InterPro" id="IPR035979">
    <property type="entry name" value="RBD_domain_sf"/>
</dbReference>
<dbReference type="EMBL" id="OX451735">
    <property type="protein sequence ID" value="CAI8593986.1"/>
    <property type="molecule type" value="Genomic_DNA"/>
</dbReference>
<organism evidence="1 2">
    <name type="scientific">Vicia faba</name>
    <name type="common">Broad bean</name>
    <name type="synonym">Faba vulgaris</name>
    <dbReference type="NCBI Taxonomy" id="3906"/>
    <lineage>
        <taxon>Eukaryota</taxon>
        <taxon>Viridiplantae</taxon>
        <taxon>Streptophyta</taxon>
        <taxon>Embryophyta</taxon>
        <taxon>Tracheophyta</taxon>
        <taxon>Spermatophyta</taxon>
        <taxon>Magnoliopsida</taxon>
        <taxon>eudicotyledons</taxon>
        <taxon>Gunneridae</taxon>
        <taxon>Pentapetalae</taxon>
        <taxon>rosids</taxon>
        <taxon>fabids</taxon>
        <taxon>Fabales</taxon>
        <taxon>Fabaceae</taxon>
        <taxon>Papilionoideae</taxon>
        <taxon>50 kb inversion clade</taxon>
        <taxon>NPAAA clade</taxon>
        <taxon>Hologalegina</taxon>
        <taxon>IRL clade</taxon>
        <taxon>Fabeae</taxon>
        <taxon>Vicia</taxon>
    </lineage>
</organism>
<dbReference type="Proteomes" id="UP001157006">
    <property type="component" value="Chromosome 1S"/>
</dbReference>
<dbReference type="PANTHER" id="PTHR48167:SF2">
    <property type="entry name" value="EXPRESSED PROTEIN"/>
    <property type="match status" value="1"/>
</dbReference>
<dbReference type="GO" id="GO:0003676">
    <property type="term" value="F:nucleic acid binding"/>
    <property type="evidence" value="ECO:0007669"/>
    <property type="project" value="InterPro"/>
</dbReference>
<dbReference type="PANTHER" id="PTHR48167">
    <property type="entry name" value="EXPRESSED PROTEIN"/>
    <property type="match status" value="1"/>
</dbReference>
<dbReference type="InterPro" id="IPR012677">
    <property type="entry name" value="Nucleotide-bd_a/b_plait_sf"/>
</dbReference>
<evidence type="ECO:0000313" key="2">
    <source>
        <dbReference type="Proteomes" id="UP001157006"/>
    </source>
</evidence>
<protein>
    <recommendedName>
        <fullName evidence="3">RRM domain-containing protein</fullName>
    </recommendedName>
</protein>
<proteinExistence type="predicted"/>